<dbReference type="AlphaFoldDB" id="A0AAD5WWR2"/>
<evidence type="ECO:0008006" key="3">
    <source>
        <dbReference type="Google" id="ProtNLM"/>
    </source>
</evidence>
<comment type="caution">
    <text evidence="1">The sequence shown here is derived from an EMBL/GenBank/DDBJ whole genome shotgun (WGS) entry which is preliminary data.</text>
</comment>
<gene>
    <name evidence="1" type="ORF">MKZ38_002875</name>
</gene>
<reference evidence="1" key="1">
    <citation type="submission" date="2022-07" db="EMBL/GenBank/DDBJ databases">
        <title>Draft genome sequence of Zalerion maritima ATCC 34329, a (micro)plastics degrading marine fungus.</title>
        <authorList>
            <person name="Paco A."/>
            <person name="Goncalves M.F.M."/>
            <person name="Rocha-Santos T.A.P."/>
            <person name="Alves A."/>
        </authorList>
    </citation>
    <scope>NUCLEOTIDE SEQUENCE</scope>
    <source>
        <strain evidence="1">ATCC 34329</strain>
    </source>
</reference>
<accession>A0AAD5WWR2</accession>
<dbReference type="PANTHER" id="PTHR41813:SF2">
    <property type="entry name" value="REGULATOR PAB1642, PUTATIVE (AFU_ORTHOLOGUE AFUA_3G11955)-RELATED"/>
    <property type="match status" value="1"/>
</dbReference>
<evidence type="ECO:0000313" key="1">
    <source>
        <dbReference type="EMBL" id="KAJ2906160.1"/>
    </source>
</evidence>
<dbReference type="Gene3D" id="1.20.910.10">
    <property type="entry name" value="Heme oxygenase-like"/>
    <property type="match status" value="1"/>
</dbReference>
<dbReference type="Proteomes" id="UP001201980">
    <property type="component" value="Unassembled WGS sequence"/>
</dbReference>
<sequence>MMPSKLGYPPSLTNHLLDSDPDAFRAATQSKFLSLAASGELDSAKLGLWLTYDRIYIHKYLIGTGRLLEIASREIPREVGLWKNHPTTRLIDWLTDSMVNIRREERFFIETAEKYGISLDTEDYHETVPAVADFEKIFLGIKAGQRDCLGWLEGAVVFWATEKCYLEAWTWAKRHVEEKEAAGLADQRDAGAMRAEFIPNWTSPEFVAFVDALGSLIDDAVAKALEGMPDREASIISRSLAKWNEVLAAETRFWPNIE</sequence>
<dbReference type="PANTHER" id="PTHR41813">
    <property type="entry name" value="REGULATOR PAB1642, PUTATIVE (AFU_ORTHOLOGUE AFUA_3G11955)-RELATED"/>
    <property type="match status" value="1"/>
</dbReference>
<keyword evidence="2" id="KW-1185">Reference proteome</keyword>
<dbReference type="EMBL" id="JAKWBI020000018">
    <property type="protein sequence ID" value="KAJ2906160.1"/>
    <property type="molecule type" value="Genomic_DNA"/>
</dbReference>
<name>A0AAD5WWR2_9PEZI</name>
<protein>
    <recommendedName>
        <fullName evidence="3">Thiaminase-2/PQQC domain-containing protein</fullName>
    </recommendedName>
</protein>
<dbReference type="SUPFAM" id="SSF48613">
    <property type="entry name" value="Heme oxygenase-like"/>
    <property type="match status" value="1"/>
</dbReference>
<dbReference type="CDD" id="cd19357">
    <property type="entry name" value="TenA_E_At3g16990-like"/>
    <property type="match status" value="1"/>
</dbReference>
<evidence type="ECO:0000313" key="2">
    <source>
        <dbReference type="Proteomes" id="UP001201980"/>
    </source>
</evidence>
<dbReference type="InterPro" id="IPR053261">
    <property type="entry name" value="Polyketide-peptide_reg"/>
</dbReference>
<proteinExistence type="predicted"/>
<dbReference type="InterPro" id="IPR016084">
    <property type="entry name" value="Haem_Oase-like_multi-hlx"/>
</dbReference>
<organism evidence="1 2">
    <name type="scientific">Zalerion maritima</name>
    <dbReference type="NCBI Taxonomy" id="339359"/>
    <lineage>
        <taxon>Eukaryota</taxon>
        <taxon>Fungi</taxon>
        <taxon>Dikarya</taxon>
        <taxon>Ascomycota</taxon>
        <taxon>Pezizomycotina</taxon>
        <taxon>Sordariomycetes</taxon>
        <taxon>Lulworthiomycetidae</taxon>
        <taxon>Lulworthiales</taxon>
        <taxon>Lulworthiaceae</taxon>
        <taxon>Zalerion</taxon>
    </lineage>
</organism>